<accession>A0A368HDW3</accession>
<evidence type="ECO:0000313" key="4">
    <source>
        <dbReference type="Proteomes" id="UP000253250"/>
    </source>
</evidence>
<dbReference type="OrthoDB" id="9783873at2"/>
<dbReference type="Proteomes" id="UP000253250">
    <property type="component" value="Unassembled WGS sequence"/>
</dbReference>
<evidence type="ECO:0000259" key="1">
    <source>
        <dbReference type="Pfam" id="PF11074"/>
    </source>
</evidence>
<dbReference type="Pfam" id="PF11074">
    <property type="entry name" value="DUF2779"/>
    <property type="match status" value="1"/>
</dbReference>
<dbReference type="RefSeq" id="WP_083995695.1">
    <property type="nucleotide sequence ID" value="NZ_CP080624.1"/>
</dbReference>
<feature type="domain" description="DUF2779" evidence="1">
    <location>
        <begin position="301"/>
        <end position="424"/>
    </location>
</feature>
<gene>
    <name evidence="3" type="ORF">C4900_07095</name>
    <name evidence="2" type="ORF">C4900_07200</name>
</gene>
<dbReference type="EMBL" id="PSYR01000001">
    <property type="protein sequence ID" value="RCN59447.1"/>
    <property type="molecule type" value="Genomic_DNA"/>
</dbReference>
<organism evidence="2 4">
    <name type="scientific">Acidiferrobacter thiooxydans</name>
    <dbReference type="NCBI Taxonomy" id="163359"/>
    <lineage>
        <taxon>Bacteria</taxon>
        <taxon>Pseudomonadati</taxon>
        <taxon>Pseudomonadota</taxon>
        <taxon>Gammaproteobacteria</taxon>
        <taxon>Acidiferrobacterales</taxon>
        <taxon>Acidiferrobacteraceae</taxon>
        <taxon>Acidiferrobacter</taxon>
    </lineage>
</organism>
<proteinExistence type="predicted"/>
<dbReference type="InterPro" id="IPR021301">
    <property type="entry name" value="DUF2779"/>
</dbReference>
<protein>
    <submittedName>
        <fullName evidence="2">DUF2779 domain-containing protein</fullName>
    </submittedName>
</protein>
<keyword evidence="4" id="KW-1185">Reference proteome</keyword>
<dbReference type="EMBL" id="PSYR01000002">
    <property type="protein sequence ID" value="RCN55710.1"/>
    <property type="molecule type" value="Genomic_DNA"/>
</dbReference>
<comment type="caution">
    <text evidence="2">The sequence shown here is derived from an EMBL/GenBank/DDBJ whole genome shotgun (WGS) entry which is preliminary data.</text>
</comment>
<sequence>MTRVFGLSKSKLMAFRQCPRRLWLSVHRPDCVPADDTNEAVLATGTDVGVIARQGWPDGILIAPEGPLTEALSQTQTALAARKPLFEATVQQDGVLVRADVLVPRPRGAAFDLIEVKSSTHVKDYQLEDVAIQSQIFAAAGVPLKRRVLQYINSAFVYPGGGCYHEVRPDGSRNGLFAAEDVTRAVTSIQAEVPGWIDAARRTLAGAMPDETDGCNDPYPCPYQAFCHAQAPEYPLSCLPRIRAEAIAALAEKGYQDVRDVPAGVLTVPAHEWVRQVTCSGQPELRPGARAALAVLDYPRYYVDFETIQFAVPIWPGTRPYEQLPFQWSCHREDRSGALSHWEFLDLSGADPTRAFAETLIAALGTKGPICVYNQGFEGRVIRELALRYPELAASLAALLSRLIDLLPLTRAHYYHPAMKGSWSIKAVLPTIAPDLDYAELSEVQDGGGAQEAYREAIAPDTPPDRKQVLDQALRRYCGRDTEALVRLAAFLKQG</sequence>
<evidence type="ECO:0000313" key="2">
    <source>
        <dbReference type="EMBL" id="RCN55710.1"/>
    </source>
</evidence>
<name>A0A368HDW3_9GAMM</name>
<evidence type="ECO:0000313" key="3">
    <source>
        <dbReference type="EMBL" id="RCN59447.1"/>
    </source>
</evidence>
<dbReference type="AlphaFoldDB" id="A0A368HDW3"/>
<reference evidence="2 4" key="1">
    <citation type="submission" date="2018-02" db="EMBL/GenBank/DDBJ databases">
        <title>Insights into the biology of acidophilic members of the Acidiferrobacteraceae family derived from comparative genomic analyses.</title>
        <authorList>
            <person name="Issotta F."/>
            <person name="Thyssen C."/>
            <person name="Mena C."/>
            <person name="Moya A."/>
            <person name="Bellenberg S."/>
            <person name="Sproer C."/>
            <person name="Covarrubias P.C."/>
            <person name="Sand W."/>
            <person name="Quatrini R."/>
            <person name="Vera M."/>
        </authorList>
    </citation>
    <scope>NUCLEOTIDE SEQUENCE [LARGE SCALE GENOMIC DNA]</scope>
    <source>
        <strain evidence="4">m-1</strain>
        <strain evidence="2">M-1</strain>
    </source>
</reference>